<keyword evidence="2" id="KW-1185">Reference proteome</keyword>
<name>A0A4R4XAX0_9ACTN</name>
<dbReference type="EMBL" id="SMKR01000030">
    <property type="protein sequence ID" value="TDD27751.1"/>
    <property type="molecule type" value="Genomic_DNA"/>
</dbReference>
<sequence length="177" mass="19007">MRTPTTSPSEAARLLQADHQLLRDRIDGLTEAELRAPYRVVSGPLGHFCDSLHDLTAHILMWDEITLAVLRDAAAGRVHWSIDPRWETADAGSALNAGGVEAGRHIPSALLLHRFHSVADALVAEIRQYDETSWHDPSTGGGYDGGIGALAEYAATPPDGTLFGHAARHLNPAQVPA</sequence>
<organism evidence="1 2">
    <name type="scientific">Kribbella turkmenica</name>
    <dbReference type="NCBI Taxonomy" id="2530375"/>
    <lineage>
        <taxon>Bacteria</taxon>
        <taxon>Bacillati</taxon>
        <taxon>Actinomycetota</taxon>
        <taxon>Actinomycetes</taxon>
        <taxon>Propionibacteriales</taxon>
        <taxon>Kribbellaceae</taxon>
        <taxon>Kribbella</taxon>
    </lineage>
</organism>
<accession>A0A4R4XAX0</accession>
<dbReference type="AlphaFoldDB" id="A0A4R4XAX0"/>
<evidence type="ECO:0000313" key="2">
    <source>
        <dbReference type="Proteomes" id="UP000295172"/>
    </source>
</evidence>
<dbReference type="SUPFAM" id="SSF109854">
    <property type="entry name" value="DinB/YfiT-like putative metalloenzymes"/>
    <property type="match status" value="1"/>
</dbReference>
<dbReference type="InterPro" id="IPR034660">
    <property type="entry name" value="DinB/YfiT-like"/>
</dbReference>
<comment type="caution">
    <text evidence="1">The sequence shown here is derived from an EMBL/GenBank/DDBJ whole genome shotgun (WGS) entry which is preliminary data.</text>
</comment>
<reference evidence="1 2" key="1">
    <citation type="submission" date="2019-02" db="EMBL/GenBank/DDBJ databases">
        <title>Draft genome sequences of novel Actinobacteria.</title>
        <authorList>
            <person name="Sahin N."/>
            <person name="Ay H."/>
            <person name="Saygin H."/>
        </authorList>
    </citation>
    <scope>NUCLEOTIDE SEQUENCE [LARGE SCALE GENOMIC DNA]</scope>
    <source>
        <strain evidence="1 2">16K104</strain>
    </source>
</reference>
<gene>
    <name evidence="1" type="ORF">E1218_09530</name>
</gene>
<protein>
    <recommendedName>
        <fullName evidence="3">DinB family protein</fullName>
    </recommendedName>
</protein>
<evidence type="ECO:0008006" key="3">
    <source>
        <dbReference type="Google" id="ProtNLM"/>
    </source>
</evidence>
<evidence type="ECO:0000313" key="1">
    <source>
        <dbReference type="EMBL" id="TDD27751.1"/>
    </source>
</evidence>
<dbReference type="OrthoDB" id="3826178at2"/>
<dbReference type="RefSeq" id="WP_132318393.1">
    <property type="nucleotide sequence ID" value="NZ_SMKR01000030.1"/>
</dbReference>
<dbReference type="Proteomes" id="UP000295172">
    <property type="component" value="Unassembled WGS sequence"/>
</dbReference>
<proteinExistence type="predicted"/>
<dbReference type="Gene3D" id="1.20.120.450">
    <property type="entry name" value="dinb family like domain"/>
    <property type="match status" value="1"/>
</dbReference>